<dbReference type="Gene3D" id="3.40.30.10">
    <property type="entry name" value="Glutaredoxin"/>
    <property type="match status" value="1"/>
</dbReference>
<dbReference type="RefSeq" id="WP_011419024.1">
    <property type="nucleotide sequence ID" value="NC_007759.1"/>
</dbReference>
<dbReference type="Proteomes" id="UP000001933">
    <property type="component" value="Chromosome"/>
</dbReference>
<dbReference type="InParanoid" id="Q2LY47"/>
<evidence type="ECO:0000313" key="10">
    <source>
        <dbReference type="Proteomes" id="UP000001933"/>
    </source>
</evidence>
<comment type="similarity">
    <text evidence="1">Belongs to the thioredoxin family.</text>
</comment>
<dbReference type="PANTHER" id="PTHR45663">
    <property type="entry name" value="GEO12009P1"/>
    <property type="match status" value="1"/>
</dbReference>
<dbReference type="InterPro" id="IPR036249">
    <property type="entry name" value="Thioredoxin-like_sf"/>
</dbReference>
<dbReference type="NCBIfam" id="TIGR01068">
    <property type="entry name" value="thioredoxin"/>
    <property type="match status" value="1"/>
</dbReference>
<dbReference type="eggNOG" id="COG3118">
    <property type="taxonomic scope" value="Bacteria"/>
</dbReference>
<dbReference type="STRING" id="56780.SYN_02089"/>
<proteinExistence type="inferred from homology"/>
<dbReference type="HOGENOM" id="CLU_090389_10_0_7"/>
<evidence type="ECO:0000256" key="7">
    <source>
        <dbReference type="NCBIfam" id="TIGR01068"/>
    </source>
</evidence>
<dbReference type="Gene3D" id="2.30.30.380">
    <property type="entry name" value="Zn-finger domain of Sec23/24"/>
    <property type="match status" value="2"/>
</dbReference>
<feature type="domain" description="Thioredoxin" evidence="8">
    <location>
        <begin position="98"/>
        <end position="212"/>
    </location>
</feature>
<dbReference type="CDD" id="cd02947">
    <property type="entry name" value="TRX_family"/>
    <property type="match status" value="1"/>
</dbReference>
<dbReference type="InterPro" id="IPR005746">
    <property type="entry name" value="Thioredoxin"/>
</dbReference>
<dbReference type="KEGG" id="sat:SYN_02089"/>
<dbReference type="AlphaFoldDB" id="Q2LY47"/>
<evidence type="ECO:0000256" key="2">
    <source>
        <dbReference type="ARBA" id="ARBA00022448"/>
    </source>
</evidence>
<dbReference type="PANTHER" id="PTHR45663:SF11">
    <property type="entry name" value="GEO12009P1"/>
    <property type="match status" value="1"/>
</dbReference>
<keyword evidence="5" id="KW-1015">Disulfide bond</keyword>
<accession>Q2LY47</accession>
<evidence type="ECO:0000256" key="5">
    <source>
        <dbReference type="ARBA" id="ARBA00023157"/>
    </source>
</evidence>
<reference evidence="9 10" key="1">
    <citation type="journal article" date="2007" name="Proc. Natl. Acad. Sci. U.S.A.">
        <title>The genome of Syntrophus aciditrophicus: life at the thermodynamic limit of microbial growth.</title>
        <authorList>
            <person name="McInerney M.J."/>
            <person name="Rohlin L."/>
            <person name="Mouttaki H."/>
            <person name="Kim U."/>
            <person name="Krupp R.S."/>
            <person name="Rios-Hernandez L."/>
            <person name="Sieber J."/>
            <person name="Struchtemeyer C.G."/>
            <person name="Bhattacharyya A."/>
            <person name="Campbell J.W."/>
            <person name="Gunsalus R.P."/>
        </authorList>
    </citation>
    <scope>NUCLEOTIDE SEQUENCE [LARGE SCALE GENOMIC DNA]</scope>
    <source>
        <strain evidence="9 10">SB</strain>
    </source>
</reference>
<keyword evidence="4" id="KW-0249">Electron transport</keyword>
<dbReference type="Pfam" id="PF00085">
    <property type="entry name" value="Thioredoxin"/>
    <property type="match status" value="1"/>
</dbReference>
<dbReference type="PRINTS" id="PR00421">
    <property type="entry name" value="THIOREDOXIN"/>
</dbReference>
<evidence type="ECO:0000256" key="4">
    <source>
        <dbReference type="ARBA" id="ARBA00022982"/>
    </source>
</evidence>
<keyword evidence="2" id="KW-0813">Transport</keyword>
<evidence type="ECO:0000256" key="1">
    <source>
        <dbReference type="ARBA" id="ARBA00008987"/>
    </source>
</evidence>
<gene>
    <name evidence="9" type="ORF">SYN_02089</name>
</gene>
<dbReference type="InterPro" id="IPR017937">
    <property type="entry name" value="Thioredoxin_CS"/>
</dbReference>
<dbReference type="InterPro" id="IPR049299">
    <property type="entry name" value="Thio2_N"/>
</dbReference>
<dbReference type="InterPro" id="IPR013766">
    <property type="entry name" value="Thioredoxin_domain"/>
</dbReference>
<evidence type="ECO:0000256" key="6">
    <source>
        <dbReference type="ARBA" id="ARBA00023284"/>
    </source>
</evidence>
<dbReference type="SUPFAM" id="SSF52833">
    <property type="entry name" value="Thioredoxin-like"/>
    <property type="match status" value="1"/>
</dbReference>
<evidence type="ECO:0000259" key="8">
    <source>
        <dbReference type="PROSITE" id="PS51352"/>
    </source>
</evidence>
<keyword evidence="10" id="KW-1185">Reference proteome</keyword>
<dbReference type="GO" id="GO:0005829">
    <property type="term" value="C:cytosol"/>
    <property type="evidence" value="ECO:0007669"/>
    <property type="project" value="TreeGrafter"/>
</dbReference>
<evidence type="ECO:0000256" key="3">
    <source>
        <dbReference type="ARBA" id="ARBA00022723"/>
    </source>
</evidence>
<organism evidence="9 10">
    <name type="scientific">Syntrophus aciditrophicus (strain SB)</name>
    <dbReference type="NCBI Taxonomy" id="56780"/>
    <lineage>
        <taxon>Bacteria</taxon>
        <taxon>Pseudomonadati</taxon>
        <taxon>Thermodesulfobacteriota</taxon>
        <taxon>Syntrophia</taxon>
        <taxon>Syntrophales</taxon>
        <taxon>Syntrophaceae</taxon>
        <taxon>Syntrophus</taxon>
    </lineage>
</organism>
<dbReference type="PROSITE" id="PS00194">
    <property type="entry name" value="THIOREDOXIN_1"/>
    <property type="match status" value="1"/>
</dbReference>
<dbReference type="Pfam" id="PF21352">
    <property type="entry name" value="Zn_ribbon_Thio2"/>
    <property type="match status" value="2"/>
</dbReference>
<protein>
    <recommendedName>
        <fullName evidence="7">Thioredoxin</fullName>
    </recommendedName>
</protein>
<dbReference type="EMBL" id="CP000252">
    <property type="protein sequence ID" value="ABC79010.1"/>
    <property type="molecule type" value="Genomic_DNA"/>
</dbReference>
<keyword evidence="3" id="KW-0479">Metal-binding</keyword>
<dbReference type="PROSITE" id="PS51352">
    <property type="entry name" value="THIOREDOXIN_2"/>
    <property type="match status" value="1"/>
</dbReference>
<keyword evidence="6" id="KW-0676">Redox-active center</keyword>
<sequence>MSGTEDGQGLRIKNSLETGRDRASGFFMKEDDDIIIRCLNCGTKNRIPKGRFQEHPACGRCHAPLDDMIIRCLRCGTKNRMPENRLNDSPLCGRCGAPLIVDSSQHQPMDVMDSTFLREVLTFAGSVLVDCWAPWCGPCRALSSILEELALKYAGGIKIVKLNVDENPLTAQQFGVRNIPTMLFFRNGKLVHSLVGLLPKEEIERHLLSVMETN</sequence>
<evidence type="ECO:0000313" key="9">
    <source>
        <dbReference type="EMBL" id="ABC79010.1"/>
    </source>
</evidence>
<name>Q2LY47_SYNAS</name>
<dbReference type="GO" id="GO:0046872">
    <property type="term" value="F:metal ion binding"/>
    <property type="evidence" value="ECO:0007669"/>
    <property type="project" value="UniProtKB-KW"/>
</dbReference>
<dbReference type="FunFam" id="3.40.30.10:FF:000001">
    <property type="entry name" value="Thioredoxin"/>
    <property type="match status" value="1"/>
</dbReference>
<dbReference type="GO" id="GO:0015035">
    <property type="term" value="F:protein-disulfide reductase activity"/>
    <property type="evidence" value="ECO:0007669"/>
    <property type="project" value="UniProtKB-UniRule"/>
</dbReference>
<dbReference type="GO" id="GO:0045454">
    <property type="term" value="P:cell redox homeostasis"/>
    <property type="evidence" value="ECO:0007669"/>
    <property type="project" value="TreeGrafter"/>
</dbReference>